<dbReference type="PANTHER" id="PTHR35908">
    <property type="entry name" value="HYPOTHETICAL FUSION PROTEIN"/>
    <property type="match status" value="1"/>
</dbReference>
<sequence>MDKAAGLGAWYDAPSLSAGAAVVRRLAEVGPLPDIDLRPNGLRVRPAPGEAGDSSALQELRIVFDAVDTAAVQEFWGTAFGYRVAGGGRLVDPLRRGPDVIVLPTDDVRPLRNRFHVDVVRPSAVVEAVRGDREPAGPWGVMLADSEGNEVDLVPGDSLAPTADDWQTLFAAMTFYPTTSATQSVQLVTAVAQLADAAGSPLMLDIRADGVVIDHGKDKWEEAGEAFVELATRIQSAARDLGLTAKTDELRFVQLGLDAVDVPAVQAFWTTALGYTRDKRFEVGDSYDPRGLNPGFIFQHLDPTESERREQRNRIRLELDIAPDQLPQRIEQAVQAGGTIRNELPDRCSLTDPEGNELDLIARKPL</sequence>
<comment type="caution">
    <text evidence="2">The sequence shown here is derived from an EMBL/GenBank/DDBJ whole genome shotgun (WGS) entry which is preliminary data.</text>
</comment>
<organism evidence="2 3">
    <name type="scientific">Kribbella yunnanensis</name>
    <dbReference type="NCBI Taxonomy" id="190194"/>
    <lineage>
        <taxon>Bacteria</taxon>
        <taxon>Bacillati</taxon>
        <taxon>Actinomycetota</taxon>
        <taxon>Actinomycetes</taxon>
        <taxon>Propionibacteriales</taxon>
        <taxon>Kribbellaceae</taxon>
        <taxon>Kribbella</taxon>
    </lineage>
</organism>
<dbReference type="Gene3D" id="3.10.180.10">
    <property type="entry name" value="2,3-Dihydroxybiphenyl 1,2-Dioxygenase, domain 1"/>
    <property type="match status" value="2"/>
</dbReference>
<dbReference type="RefSeq" id="WP_344151286.1">
    <property type="nucleotide sequence ID" value="NZ_BAAANF010000010.1"/>
</dbReference>
<reference evidence="2 3" key="1">
    <citation type="journal article" date="2019" name="Int. J. Syst. Evol. Microbiol.">
        <title>The Global Catalogue of Microorganisms (GCM) 10K type strain sequencing project: providing services to taxonomists for standard genome sequencing and annotation.</title>
        <authorList>
            <consortium name="The Broad Institute Genomics Platform"/>
            <consortium name="The Broad Institute Genome Sequencing Center for Infectious Disease"/>
            <person name="Wu L."/>
            <person name="Ma J."/>
        </authorList>
    </citation>
    <scope>NUCLEOTIDE SEQUENCE [LARGE SCALE GENOMIC DNA]</scope>
    <source>
        <strain evidence="2 3">JCM 14307</strain>
    </source>
</reference>
<evidence type="ECO:0000313" key="2">
    <source>
        <dbReference type="EMBL" id="GAA1684470.1"/>
    </source>
</evidence>
<feature type="domain" description="Glyoxalase-like" evidence="1">
    <location>
        <begin position="255"/>
        <end position="360"/>
    </location>
</feature>
<evidence type="ECO:0000259" key="1">
    <source>
        <dbReference type="Pfam" id="PF18029"/>
    </source>
</evidence>
<dbReference type="Pfam" id="PF18029">
    <property type="entry name" value="Glyoxalase_6"/>
    <property type="match status" value="2"/>
</dbReference>
<dbReference type="SUPFAM" id="SSF54593">
    <property type="entry name" value="Glyoxalase/Bleomycin resistance protein/Dihydroxybiphenyl dioxygenase"/>
    <property type="match status" value="1"/>
</dbReference>
<accession>A0ABN2HA90</accession>
<proteinExistence type="predicted"/>
<name>A0ABN2HA90_9ACTN</name>
<evidence type="ECO:0000313" key="3">
    <source>
        <dbReference type="Proteomes" id="UP001500280"/>
    </source>
</evidence>
<feature type="domain" description="Glyoxalase-like" evidence="1">
    <location>
        <begin position="62"/>
        <end position="154"/>
    </location>
</feature>
<dbReference type="Proteomes" id="UP001500280">
    <property type="component" value="Unassembled WGS sequence"/>
</dbReference>
<dbReference type="InterPro" id="IPR041581">
    <property type="entry name" value="Glyoxalase_6"/>
</dbReference>
<gene>
    <name evidence="2" type="ORF">GCM10009745_31090</name>
</gene>
<dbReference type="InterPro" id="IPR029068">
    <property type="entry name" value="Glyas_Bleomycin-R_OHBP_Dase"/>
</dbReference>
<dbReference type="EMBL" id="BAAANF010000010">
    <property type="protein sequence ID" value="GAA1684470.1"/>
    <property type="molecule type" value="Genomic_DNA"/>
</dbReference>
<keyword evidence="3" id="KW-1185">Reference proteome</keyword>
<protein>
    <recommendedName>
        <fullName evidence="1">Glyoxalase-like domain-containing protein</fullName>
    </recommendedName>
</protein>
<dbReference type="PANTHER" id="PTHR35908:SF1">
    <property type="entry name" value="CONSERVED PROTEIN"/>
    <property type="match status" value="1"/>
</dbReference>